<evidence type="ECO:0000313" key="2">
    <source>
        <dbReference type="EMBL" id="PHO15388.1"/>
    </source>
</evidence>
<dbReference type="Proteomes" id="UP000224740">
    <property type="component" value="Unassembled WGS sequence"/>
</dbReference>
<reference evidence="1 4" key="3">
    <citation type="submission" date="2018-08" db="EMBL/GenBank/DDBJ databases">
        <title>Complete genome of the Arcobacter marinus type strain JCM 15502.</title>
        <authorList>
            <person name="Miller W.G."/>
            <person name="Yee E."/>
            <person name="Huynh S."/>
            <person name="Parker C.T."/>
        </authorList>
    </citation>
    <scope>NUCLEOTIDE SEQUENCE [LARGE SCALE GENOMIC DNA]</scope>
    <source>
        <strain evidence="1 4">JCM 15502</strain>
    </source>
</reference>
<keyword evidence="3" id="KW-1185">Reference proteome</keyword>
<dbReference type="EMBL" id="CP032101">
    <property type="protein sequence ID" value="AXX87907.1"/>
    <property type="molecule type" value="Genomic_DNA"/>
</dbReference>
<dbReference type="RefSeq" id="WP_099311016.1">
    <property type="nucleotide sequence ID" value="NZ_CP032101.1"/>
</dbReference>
<evidence type="ECO:0000313" key="3">
    <source>
        <dbReference type="Proteomes" id="UP000224740"/>
    </source>
</evidence>
<dbReference type="Proteomes" id="UP000264693">
    <property type="component" value="Chromosome"/>
</dbReference>
<reference evidence="2" key="2">
    <citation type="submission" date="2017-09" db="EMBL/GenBank/DDBJ databases">
        <authorList>
            <person name="Perez-Cataluna A."/>
            <person name="Figueras M.J."/>
            <person name="Salas-Masso N."/>
        </authorList>
    </citation>
    <scope>NUCLEOTIDE SEQUENCE</scope>
    <source>
        <strain evidence="2">CECT 7727</strain>
    </source>
</reference>
<accession>A0A347TMS9</accession>
<evidence type="ECO:0000313" key="4">
    <source>
        <dbReference type="Proteomes" id="UP000264693"/>
    </source>
</evidence>
<protein>
    <submittedName>
        <fullName evidence="1">Uncharacterized protein</fullName>
    </submittedName>
</protein>
<proteinExistence type="predicted"/>
<sequence>MSNTNRFSFNESFLGFIDNCELLPKDFDEFTSTLRHRQLFLALCNNMLDTSCKFSKYEQKRLRQFSLKEAFHQKIKSLLPNKIPFNKKQIKRFNFCKDSTKIINSYKIKKSILIVTSNKKILDVAKLISLCYVNNKMQFILDKNLLFHEFVLHKIKKLHKDKTVKDHGDSISITGKDVNALKIYTSWKNIQKNKPDIKDELEYAIKSIKKENYSQVYLVYPKANDFKRHIPVYVDELKNKAYVIKAIPYSLRSTIR</sequence>
<evidence type="ECO:0000313" key="1">
    <source>
        <dbReference type="EMBL" id="AXX87907.1"/>
    </source>
</evidence>
<organism evidence="1 4">
    <name type="scientific">Malaciobacter marinus</name>
    <dbReference type="NCBI Taxonomy" id="505249"/>
    <lineage>
        <taxon>Bacteria</taxon>
        <taxon>Pseudomonadati</taxon>
        <taxon>Campylobacterota</taxon>
        <taxon>Epsilonproteobacteria</taxon>
        <taxon>Campylobacterales</taxon>
        <taxon>Arcobacteraceae</taxon>
        <taxon>Malaciobacter</taxon>
    </lineage>
</organism>
<name>A0A347TMS9_9BACT</name>
<reference evidence="3" key="1">
    <citation type="submission" date="2017-09" db="EMBL/GenBank/DDBJ databases">
        <title>Arcobacter canalis sp. nov., a new species isolated from a water canal contaminated with urban sewage.</title>
        <authorList>
            <person name="Perez-Cataluna A."/>
            <person name="Salas-Masso N."/>
            <person name="Figueras M.J."/>
        </authorList>
    </citation>
    <scope>NUCLEOTIDE SEQUENCE [LARGE SCALE GENOMIC DNA]</scope>
    <source>
        <strain evidence="3">CECT 7727</strain>
    </source>
</reference>
<dbReference type="EMBL" id="NXAO01000028">
    <property type="protein sequence ID" value="PHO15388.1"/>
    <property type="molecule type" value="Genomic_DNA"/>
</dbReference>
<gene>
    <name evidence="1" type="ORF">AMRN_2195</name>
    <name evidence="2" type="ORF">CPH92_06940</name>
</gene>
<dbReference type="KEGG" id="amar:AMRN_2195"/>
<dbReference type="AlphaFoldDB" id="A0A347TMS9"/>